<proteinExistence type="inferred from homology"/>
<evidence type="ECO:0000259" key="3">
    <source>
        <dbReference type="Pfam" id="PF07859"/>
    </source>
</evidence>
<feature type="domain" description="Alpha/beta hydrolase fold-3" evidence="3">
    <location>
        <begin position="150"/>
        <end position="272"/>
    </location>
</feature>
<dbReference type="PANTHER" id="PTHR23024:SF429">
    <property type="entry name" value="ALPHA_BETA HYDROLASE FOLD PROTEIN"/>
    <property type="match status" value="1"/>
</dbReference>
<dbReference type="ESTHER" id="9rosa-CXE5">
    <property type="family name" value="Plant_carboxylesterase"/>
</dbReference>
<sequence length="377" mass="41586">MEGQTIQVQTKSLVDRNKDPFAGETPSVHILNQPQIIPFYHLTQQVTALTSFSSIKKPQNPNTKQNKISPATPMDSKPSSSEVSFEFPTLFRIYNDGRTERLKGTETVPPSTDPTTGVQSKDIVLSPQSGLSARVFLPKLPDPTRKLPLLIFIHGGAFVIESPYSPLYHNHVSSLASEANVVALSVHYRRAPEHPLPVAFEDSWDAVQWAAAHSNCNGPEAWLNDHVDFDRVFIGGDSAGATLTHHVVRQAGLDGLSGTRIVGMILFHPFFVNDEPGKLLEVIYPTCGGSDDPRMWPGKDPKLGEIGCGRVLVFVAEKDFLRDRGWAYYEALKKSGYGGVVEIVESEGEGHVFHLFNPSCDKAVDLVRKVVFFINQD</sequence>
<dbReference type="Proteomes" id="UP000290289">
    <property type="component" value="Chromosome 8"/>
</dbReference>
<evidence type="ECO:0000313" key="4">
    <source>
        <dbReference type="EMBL" id="RXH92368.1"/>
    </source>
</evidence>
<feature type="compositionally biased region" description="Low complexity" evidence="2">
    <location>
        <begin position="56"/>
        <end position="67"/>
    </location>
</feature>
<feature type="domain" description="Alpha/beta hydrolase fold-3" evidence="3">
    <location>
        <begin position="290"/>
        <end position="354"/>
    </location>
</feature>
<evidence type="ECO:0000313" key="5">
    <source>
        <dbReference type="Proteomes" id="UP000290289"/>
    </source>
</evidence>
<evidence type="ECO:0000256" key="2">
    <source>
        <dbReference type="SAM" id="MobiDB-lite"/>
    </source>
</evidence>
<evidence type="ECO:0000256" key="1">
    <source>
        <dbReference type="ARBA" id="ARBA00010515"/>
    </source>
</evidence>
<dbReference type="Pfam" id="PF07859">
    <property type="entry name" value="Abhydrolase_3"/>
    <property type="match status" value="2"/>
</dbReference>
<dbReference type="PANTHER" id="PTHR23024">
    <property type="entry name" value="ARYLACETAMIDE DEACETYLASE"/>
    <property type="match status" value="1"/>
</dbReference>
<dbReference type="InterPro" id="IPR029058">
    <property type="entry name" value="AB_hydrolase_fold"/>
</dbReference>
<comment type="caution">
    <text evidence="4">The sequence shown here is derived from an EMBL/GenBank/DDBJ whole genome shotgun (WGS) entry which is preliminary data.</text>
</comment>
<dbReference type="AlphaFoldDB" id="A0A498J9J4"/>
<dbReference type="GO" id="GO:0016787">
    <property type="term" value="F:hydrolase activity"/>
    <property type="evidence" value="ECO:0007669"/>
    <property type="project" value="InterPro"/>
</dbReference>
<gene>
    <name evidence="4" type="ORF">DVH24_033264</name>
</gene>
<dbReference type="EMBL" id="RDQH01000334">
    <property type="protein sequence ID" value="RXH92368.1"/>
    <property type="molecule type" value="Genomic_DNA"/>
</dbReference>
<dbReference type="InterPro" id="IPR013094">
    <property type="entry name" value="AB_hydrolase_3"/>
</dbReference>
<reference evidence="4 5" key="1">
    <citation type="submission" date="2018-10" db="EMBL/GenBank/DDBJ databases">
        <title>A high-quality apple genome assembly.</title>
        <authorList>
            <person name="Hu J."/>
        </authorList>
    </citation>
    <scope>NUCLEOTIDE SEQUENCE [LARGE SCALE GENOMIC DNA]</scope>
    <source>
        <strain evidence="5">cv. HFTH1</strain>
        <tissue evidence="4">Young leaf</tissue>
    </source>
</reference>
<protein>
    <recommendedName>
        <fullName evidence="3">Alpha/beta hydrolase fold-3 domain-containing protein</fullName>
    </recommendedName>
</protein>
<dbReference type="InterPro" id="IPR050466">
    <property type="entry name" value="Carboxylest/Gibb_receptor"/>
</dbReference>
<organism evidence="4 5">
    <name type="scientific">Malus domestica</name>
    <name type="common">Apple</name>
    <name type="synonym">Pyrus malus</name>
    <dbReference type="NCBI Taxonomy" id="3750"/>
    <lineage>
        <taxon>Eukaryota</taxon>
        <taxon>Viridiplantae</taxon>
        <taxon>Streptophyta</taxon>
        <taxon>Embryophyta</taxon>
        <taxon>Tracheophyta</taxon>
        <taxon>Spermatophyta</taxon>
        <taxon>Magnoliopsida</taxon>
        <taxon>eudicotyledons</taxon>
        <taxon>Gunneridae</taxon>
        <taxon>Pentapetalae</taxon>
        <taxon>rosids</taxon>
        <taxon>fabids</taxon>
        <taxon>Rosales</taxon>
        <taxon>Rosaceae</taxon>
        <taxon>Amygdaloideae</taxon>
        <taxon>Maleae</taxon>
        <taxon>Malus</taxon>
    </lineage>
</organism>
<dbReference type="Gene3D" id="3.40.50.1820">
    <property type="entry name" value="alpha/beta hydrolase"/>
    <property type="match status" value="1"/>
</dbReference>
<keyword evidence="5" id="KW-1185">Reference proteome</keyword>
<dbReference type="STRING" id="3750.A0A498J9J4"/>
<dbReference type="SUPFAM" id="SSF53474">
    <property type="entry name" value="alpha/beta-Hydrolases"/>
    <property type="match status" value="1"/>
</dbReference>
<comment type="similarity">
    <text evidence="1">Belongs to the 'GDXG' lipolytic enzyme family.</text>
</comment>
<name>A0A498J9J4_MALDO</name>
<accession>A0A498J9J4</accession>
<feature type="region of interest" description="Disordered" evidence="2">
    <location>
        <begin position="53"/>
        <end position="83"/>
    </location>
</feature>